<dbReference type="KEGG" id="meti:DK427_11870"/>
<dbReference type="GO" id="GO:0005886">
    <property type="term" value="C:plasma membrane"/>
    <property type="evidence" value="ECO:0007669"/>
    <property type="project" value="UniProtKB-SubCell"/>
</dbReference>
<dbReference type="Gene3D" id="3.40.1110.10">
    <property type="entry name" value="Calcium-transporting ATPase, cytoplasmic domain N"/>
    <property type="match status" value="1"/>
</dbReference>
<keyword evidence="3" id="KW-1003">Cell membrane</keyword>
<keyword evidence="7" id="KW-0067">ATP-binding</keyword>
<dbReference type="SUPFAM" id="SSF81660">
    <property type="entry name" value="Metal cation-transporting ATPase, ATP-binding domain N"/>
    <property type="match status" value="1"/>
</dbReference>
<evidence type="ECO:0000256" key="12">
    <source>
        <dbReference type="SAM" id="Phobius"/>
    </source>
</evidence>
<dbReference type="GO" id="GO:0019829">
    <property type="term" value="F:ATPase-coupled monoatomic cation transmembrane transporter activity"/>
    <property type="evidence" value="ECO:0007669"/>
    <property type="project" value="UniProtKB-ARBA"/>
</dbReference>
<dbReference type="InterPro" id="IPR059000">
    <property type="entry name" value="ATPase_P-type_domA"/>
</dbReference>
<dbReference type="SUPFAM" id="SSF81653">
    <property type="entry name" value="Calcium ATPase, transduction domain A"/>
    <property type="match status" value="1"/>
</dbReference>
<dbReference type="SUPFAM" id="SSF81665">
    <property type="entry name" value="Calcium ATPase, transmembrane domain M"/>
    <property type="match status" value="1"/>
</dbReference>
<dbReference type="InterPro" id="IPR044492">
    <property type="entry name" value="P_typ_ATPase_HD_dom"/>
</dbReference>
<evidence type="ECO:0000313" key="14">
    <source>
        <dbReference type="EMBL" id="AWN36334.1"/>
    </source>
</evidence>
<dbReference type="GO" id="GO:0016887">
    <property type="term" value="F:ATP hydrolysis activity"/>
    <property type="evidence" value="ECO:0007669"/>
    <property type="project" value="InterPro"/>
</dbReference>
<comment type="similarity">
    <text evidence="2">Belongs to the cation transport ATPase (P-type) (TC 3.A.3) family. Type IIA subfamily.</text>
</comment>
<dbReference type="InterPro" id="IPR023214">
    <property type="entry name" value="HAD_sf"/>
</dbReference>
<feature type="transmembrane region" description="Helical" evidence="12">
    <location>
        <begin position="915"/>
        <end position="934"/>
    </location>
</feature>
<evidence type="ECO:0000259" key="13">
    <source>
        <dbReference type="SMART" id="SM00831"/>
    </source>
</evidence>
<evidence type="ECO:0000256" key="10">
    <source>
        <dbReference type="ARBA" id="ARBA00023136"/>
    </source>
</evidence>
<dbReference type="OrthoDB" id="391538at2"/>
<dbReference type="PRINTS" id="PR00120">
    <property type="entry name" value="HATPASE"/>
</dbReference>
<feature type="transmembrane region" description="Helical" evidence="12">
    <location>
        <begin position="801"/>
        <end position="825"/>
    </location>
</feature>
<dbReference type="GO" id="GO:0046872">
    <property type="term" value="F:metal ion binding"/>
    <property type="evidence" value="ECO:0007669"/>
    <property type="project" value="UniProtKB-KW"/>
</dbReference>
<keyword evidence="9 12" id="KW-1133">Transmembrane helix</keyword>
<name>A0A2U8VRI5_9HYPH</name>
<dbReference type="AlphaFoldDB" id="A0A2U8VRI5"/>
<dbReference type="Pfam" id="PF00689">
    <property type="entry name" value="Cation_ATPase_C"/>
    <property type="match status" value="1"/>
</dbReference>
<dbReference type="Proteomes" id="UP000246058">
    <property type="component" value="Chromosome"/>
</dbReference>
<dbReference type="PROSITE" id="PS00154">
    <property type="entry name" value="ATPASE_E1_E2"/>
    <property type="match status" value="1"/>
</dbReference>
<evidence type="ECO:0000256" key="7">
    <source>
        <dbReference type="ARBA" id="ARBA00022840"/>
    </source>
</evidence>
<dbReference type="Pfam" id="PF00690">
    <property type="entry name" value="Cation_ATPase_N"/>
    <property type="match status" value="1"/>
</dbReference>
<keyword evidence="8" id="KW-1278">Translocase</keyword>
<dbReference type="Pfam" id="PF13246">
    <property type="entry name" value="Cation_ATPase"/>
    <property type="match status" value="1"/>
</dbReference>
<keyword evidence="4 12" id="KW-0812">Transmembrane</keyword>
<dbReference type="GO" id="GO:0098662">
    <property type="term" value="P:inorganic cation transmembrane transport"/>
    <property type="evidence" value="ECO:0007669"/>
    <property type="project" value="UniProtKB-ARBA"/>
</dbReference>
<evidence type="ECO:0000256" key="1">
    <source>
        <dbReference type="ARBA" id="ARBA00004651"/>
    </source>
</evidence>
<keyword evidence="5" id="KW-0479">Metal-binding</keyword>
<feature type="region of interest" description="Disordered" evidence="11">
    <location>
        <begin position="1"/>
        <end position="27"/>
    </location>
</feature>
<feature type="transmembrane region" description="Helical" evidence="12">
    <location>
        <begin position="281"/>
        <end position="299"/>
    </location>
</feature>
<protein>
    <submittedName>
        <fullName evidence="14">Haloacid dehalogenase</fullName>
    </submittedName>
</protein>
<evidence type="ECO:0000256" key="8">
    <source>
        <dbReference type="ARBA" id="ARBA00022967"/>
    </source>
</evidence>
<keyword evidence="10 12" id="KW-0472">Membrane</keyword>
<dbReference type="InterPro" id="IPR008250">
    <property type="entry name" value="ATPase_P-typ_transduc_dom_A_sf"/>
</dbReference>
<dbReference type="InterPro" id="IPR023298">
    <property type="entry name" value="ATPase_P-typ_TM_dom_sf"/>
</dbReference>
<gene>
    <name evidence="14" type="ORF">DK427_11870</name>
</gene>
<sequence length="954" mass="99505">MEGDPVSEQTRASLPRAAEDEPDRVAARPETLRVEAVLAALGTDAASGLGGEAVRARAARSGPNALRAGPPVPAWRRLLAQFADPLVLLLVVAAFVSAGVWVEESLRDDRAGLPFEALAILAIVLLNGTMGYVQEARAAQAIAALRRMSAARARVIRDGVRREIPATELVPGDIVRLEEGDAIPADARLIEANALRTNEAALTGESVPVPKDTAALATGAALAERRNMVFSGTTVSAGRGLGVVTATGMRTELGHIAGLLNATPEETTPLQAALARLGRRLGLAVLVIAAAMAATIIFAEGVRTVPALLDTLILAVALAVAAVPEGLPAIVTAALSLGVLRMARRHAIVRRLAAVETLGSADVIASDKTGTLTRNEMMVRTVVTAGGAIDFDPAPAGLDRDAERRAEVEAALRAGALANDAVLQRRDGGWTVQGDPTEGALLLAARNAGLDLDVLSRRLARVAEIPFSSERRRMSTVHRDDGRRLVAAKGAPDTVLSRCTRERAGAQDRPLTGERRDAILAANAALAGRGLRTLGVAERSLPAGEAAPPDDSVERDLVFLGLVGMSDPPRPEAREAVARARAAGIRPMMLTGDDPRTAAAIAAEIGIPGDGTVLSGADLEALSPQGLDAAVRTISVYARVAPAHKLRIVRALQRNGLIVAMTGDGVNDAPALKAAEIGIAMGVTGTDVSREAADIVLADDNFATIVAAVEEGRSIFANIRKVLRYLLSSNFGEVATMAFGVLLASVLGLSFTAGELVLPLLATQILWVNLVSDGAPALALAVDPADPAAMTRPPRPRAEGVLTGAMAWNIGFIGLVTAGCCLFVLDACLPGGLVEGRDLPAQGTLAYAQTMTFTTLVLSQLFNALNARSGRASAFVGLFRNRWLWGAIIVTLLLQAAVVYTPLLQQGFSTVALSAGDWLFCTAVASLVLILEEVRKVVARAMRPEVPHAERDVH</sequence>
<feature type="transmembrane region" description="Helical" evidence="12">
    <location>
        <begin position="113"/>
        <end position="133"/>
    </location>
</feature>
<dbReference type="InterPro" id="IPR023299">
    <property type="entry name" value="ATPase_P-typ_cyto_dom_N"/>
</dbReference>
<feature type="compositionally biased region" description="Basic and acidic residues" evidence="11">
    <location>
        <begin position="17"/>
        <end position="27"/>
    </location>
</feature>
<comment type="subcellular location">
    <subcellularLocation>
        <location evidence="1">Cell membrane</location>
        <topology evidence="1">Multi-pass membrane protein</topology>
    </subcellularLocation>
</comment>
<proteinExistence type="inferred from homology"/>
<evidence type="ECO:0000256" key="3">
    <source>
        <dbReference type="ARBA" id="ARBA00022475"/>
    </source>
</evidence>
<dbReference type="FunFam" id="2.70.150.10:FF:000016">
    <property type="entry name" value="Calcium-transporting P-type ATPase putative"/>
    <property type="match status" value="1"/>
</dbReference>
<accession>A0A2U8VRI5</accession>
<evidence type="ECO:0000256" key="9">
    <source>
        <dbReference type="ARBA" id="ARBA00022989"/>
    </source>
</evidence>
<dbReference type="EMBL" id="CP029551">
    <property type="protein sequence ID" value="AWN36334.1"/>
    <property type="molecule type" value="Genomic_DNA"/>
</dbReference>
<evidence type="ECO:0000256" key="6">
    <source>
        <dbReference type="ARBA" id="ARBA00022741"/>
    </source>
</evidence>
<dbReference type="Gene3D" id="3.40.50.1000">
    <property type="entry name" value="HAD superfamily/HAD-like"/>
    <property type="match status" value="1"/>
</dbReference>
<dbReference type="GO" id="GO:0005524">
    <property type="term" value="F:ATP binding"/>
    <property type="evidence" value="ECO:0007669"/>
    <property type="project" value="UniProtKB-KW"/>
</dbReference>
<evidence type="ECO:0000256" key="4">
    <source>
        <dbReference type="ARBA" id="ARBA00022692"/>
    </source>
</evidence>
<evidence type="ECO:0000313" key="15">
    <source>
        <dbReference type="Proteomes" id="UP000246058"/>
    </source>
</evidence>
<dbReference type="NCBIfam" id="TIGR01494">
    <property type="entry name" value="ATPase_P-type"/>
    <property type="match status" value="2"/>
</dbReference>
<dbReference type="Gene3D" id="1.20.1110.10">
    <property type="entry name" value="Calcium-transporting ATPase, transmembrane domain"/>
    <property type="match status" value="1"/>
</dbReference>
<keyword evidence="15" id="KW-1185">Reference proteome</keyword>
<feature type="transmembrane region" description="Helical" evidence="12">
    <location>
        <begin position="311"/>
        <end position="340"/>
    </location>
</feature>
<organism evidence="14 15">
    <name type="scientific">Methylobacterium radiodurans</name>
    <dbReference type="NCBI Taxonomy" id="2202828"/>
    <lineage>
        <taxon>Bacteria</taxon>
        <taxon>Pseudomonadati</taxon>
        <taxon>Pseudomonadota</taxon>
        <taxon>Alphaproteobacteria</taxon>
        <taxon>Hyphomicrobiales</taxon>
        <taxon>Methylobacteriaceae</taxon>
        <taxon>Methylobacterium</taxon>
    </lineage>
</organism>
<dbReference type="SMART" id="SM00831">
    <property type="entry name" value="Cation_ATPase_N"/>
    <property type="match status" value="1"/>
</dbReference>
<dbReference type="SUPFAM" id="SSF56784">
    <property type="entry name" value="HAD-like"/>
    <property type="match status" value="1"/>
</dbReference>
<dbReference type="InterPro" id="IPR036412">
    <property type="entry name" value="HAD-like_sf"/>
</dbReference>
<dbReference type="Pfam" id="PF00122">
    <property type="entry name" value="E1-E2_ATPase"/>
    <property type="match status" value="1"/>
</dbReference>
<evidence type="ECO:0000256" key="11">
    <source>
        <dbReference type="SAM" id="MobiDB-lite"/>
    </source>
</evidence>
<dbReference type="InterPro" id="IPR006068">
    <property type="entry name" value="ATPase_P-typ_cation-transptr_C"/>
</dbReference>
<reference evidence="14 15" key="1">
    <citation type="submission" date="2018-05" db="EMBL/GenBank/DDBJ databases">
        <title>Complete Genome Sequence of Methylobacterium sp. 17Sr1-43.</title>
        <authorList>
            <person name="Srinivasan S."/>
        </authorList>
    </citation>
    <scope>NUCLEOTIDE SEQUENCE [LARGE SCALE GENOMIC DNA]</scope>
    <source>
        <strain evidence="14 15">17Sr1-43</strain>
    </source>
</reference>
<dbReference type="SFLD" id="SFLDG00002">
    <property type="entry name" value="C1.7:_P-type_atpase_like"/>
    <property type="match status" value="1"/>
</dbReference>
<dbReference type="InterPro" id="IPR018303">
    <property type="entry name" value="ATPase_P-typ_P_site"/>
</dbReference>
<dbReference type="PANTHER" id="PTHR43294:SF21">
    <property type="entry name" value="CATION TRANSPORTING ATPASE"/>
    <property type="match status" value="1"/>
</dbReference>
<dbReference type="PANTHER" id="PTHR43294">
    <property type="entry name" value="SODIUM/POTASSIUM-TRANSPORTING ATPASE SUBUNIT ALPHA"/>
    <property type="match status" value="1"/>
</dbReference>
<feature type="transmembrane region" description="Helical" evidence="12">
    <location>
        <begin position="883"/>
        <end position="903"/>
    </location>
</feature>
<dbReference type="InterPro" id="IPR004014">
    <property type="entry name" value="ATPase_P-typ_cation-transptr_N"/>
</dbReference>
<feature type="transmembrane region" description="Helical" evidence="12">
    <location>
        <begin position="730"/>
        <end position="751"/>
    </location>
</feature>
<keyword evidence="6" id="KW-0547">Nucleotide-binding</keyword>
<evidence type="ECO:0000256" key="5">
    <source>
        <dbReference type="ARBA" id="ARBA00022723"/>
    </source>
</evidence>
<dbReference type="SFLD" id="SFLDF00027">
    <property type="entry name" value="p-type_atpase"/>
    <property type="match status" value="1"/>
</dbReference>
<feature type="transmembrane region" description="Helical" evidence="12">
    <location>
        <begin position="845"/>
        <end position="862"/>
    </location>
</feature>
<dbReference type="PRINTS" id="PR00119">
    <property type="entry name" value="CATATPASE"/>
</dbReference>
<dbReference type="InterPro" id="IPR050510">
    <property type="entry name" value="Cation_transp_ATPase_P-type"/>
</dbReference>
<feature type="domain" description="Cation-transporting P-type ATPase N-terminal" evidence="13">
    <location>
        <begin position="28"/>
        <end position="102"/>
    </location>
</feature>
<evidence type="ECO:0000256" key="2">
    <source>
        <dbReference type="ARBA" id="ARBA00005675"/>
    </source>
</evidence>
<feature type="transmembrane region" description="Helical" evidence="12">
    <location>
        <begin position="757"/>
        <end position="780"/>
    </location>
</feature>
<dbReference type="GO" id="GO:0046873">
    <property type="term" value="F:metal ion transmembrane transporter activity"/>
    <property type="evidence" value="ECO:0007669"/>
    <property type="project" value="UniProtKB-ARBA"/>
</dbReference>
<dbReference type="GO" id="GO:0015662">
    <property type="term" value="F:P-type ion transporter activity"/>
    <property type="evidence" value="ECO:0007669"/>
    <property type="project" value="UniProtKB-ARBA"/>
</dbReference>
<dbReference type="InterPro" id="IPR001757">
    <property type="entry name" value="P_typ_ATPase"/>
</dbReference>
<dbReference type="Gene3D" id="2.70.150.10">
    <property type="entry name" value="Calcium-transporting ATPase, cytoplasmic transduction domain A"/>
    <property type="match status" value="1"/>
</dbReference>
<dbReference type="SFLD" id="SFLDS00003">
    <property type="entry name" value="Haloacid_Dehalogenase"/>
    <property type="match status" value="1"/>
</dbReference>
<feature type="transmembrane region" description="Helical" evidence="12">
    <location>
        <begin position="82"/>
        <end position="101"/>
    </location>
</feature>